<protein>
    <submittedName>
        <fullName evidence="3">Uncharacterized protein</fullName>
    </submittedName>
</protein>
<name>A0AAV4VN45_CAEEX</name>
<feature type="compositionally biased region" description="Polar residues" evidence="1">
    <location>
        <begin position="102"/>
        <end position="113"/>
    </location>
</feature>
<dbReference type="Proteomes" id="UP001054945">
    <property type="component" value="Unassembled WGS sequence"/>
</dbReference>
<dbReference type="EMBL" id="BPLR01014796">
    <property type="protein sequence ID" value="GIY71379.1"/>
    <property type="molecule type" value="Genomic_DNA"/>
</dbReference>
<reference evidence="3 4" key="1">
    <citation type="submission" date="2021-06" db="EMBL/GenBank/DDBJ databases">
        <title>Caerostris extrusa draft genome.</title>
        <authorList>
            <person name="Kono N."/>
            <person name="Arakawa K."/>
        </authorList>
    </citation>
    <scope>NUCLEOTIDE SEQUENCE [LARGE SCALE GENOMIC DNA]</scope>
</reference>
<evidence type="ECO:0000256" key="1">
    <source>
        <dbReference type="SAM" id="MobiDB-lite"/>
    </source>
</evidence>
<keyword evidence="2" id="KW-1133">Transmembrane helix</keyword>
<gene>
    <name evidence="3" type="primary">AVEN_262141_1</name>
    <name evidence="3" type="ORF">CEXT_782751</name>
</gene>
<keyword evidence="2" id="KW-0812">Transmembrane</keyword>
<feature type="region of interest" description="Disordered" evidence="1">
    <location>
        <begin position="102"/>
        <end position="124"/>
    </location>
</feature>
<keyword evidence="4" id="KW-1185">Reference proteome</keyword>
<dbReference type="AlphaFoldDB" id="A0AAV4VN45"/>
<accession>A0AAV4VN45</accession>
<evidence type="ECO:0000313" key="4">
    <source>
        <dbReference type="Proteomes" id="UP001054945"/>
    </source>
</evidence>
<evidence type="ECO:0000256" key="2">
    <source>
        <dbReference type="SAM" id="Phobius"/>
    </source>
</evidence>
<keyword evidence="2" id="KW-0472">Membrane</keyword>
<organism evidence="3 4">
    <name type="scientific">Caerostris extrusa</name>
    <name type="common">Bark spider</name>
    <name type="synonym">Caerostris bankana</name>
    <dbReference type="NCBI Taxonomy" id="172846"/>
    <lineage>
        <taxon>Eukaryota</taxon>
        <taxon>Metazoa</taxon>
        <taxon>Ecdysozoa</taxon>
        <taxon>Arthropoda</taxon>
        <taxon>Chelicerata</taxon>
        <taxon>Arachnida</taxon>
        <taxon>Araneae</taxon>
        <taxon>Araneomorphae</taxon>
        <taxon>Entelegynae</taxon>
        <taxon>Araneoidea</taxon>
        <taxon>Araneidae</taxon>
        <taxon>Caerostris</taxon>
    </lineage>
</organism>
<sequence>MARLLGIRRLEPGVDLNPSESTANLTSLNQEQDYFQNPTFEDDYEAANEEWRTSSPTVTISLQNTVDFACPTNNNTISVSNQNEPKKTLVSTDSGIIICGPTKSSTDDSSSVGGKSLDSGVGDAAGRGSITSIGSIKSLHGVSGWSRSRLSRASIRSIKKVREPYQEETLLAICLQVFIPFLIAGMGTCGAGIVLDYVEGTDMFLLHTN</sequence>
<comment type="caution">
    <text evidence="3">The sequence shown here is derived from an EMBL/GenBank/DDBJ whole genome shotgun (WGS) entry which is preliminary data.</text>
</comment>
<proteinExistence type="predicted"/>
<feature type="transmembrane region" description="Helical" evidence="2">
    <location>
        <begin position="169"/>
        <end position="195"/>
    </location>
</feature>
<evidence type="ECO:0000313" key="3">
    <source>
        <dbReference type="EMBL" id="GIY71379.1"/>
    </source>
</evidence>